<organism evidence="2 3">
    <name type="scientific">Lentzea xinjiangensis</name>
    <dbReference type="NCBI Taxonomy" id="402600"/>
    <lineage>
        <taxon>Bacteria</taxon>
        <taxon>Bacillati</taxon>
        <taxon>Actinomycetota</taxon>
        <taxon>Actinomycetes</taxon>
        <taxon>Pseudonocardiales</taxon>
        <taxon>Pseudonocardiaceae</taxon>
        <taxon>Lentzea</taxon>
    </lineage>
</organism>
<dbReference type="InterPro" id="IPR054190">
    <property type="entry name" value="DUF6895"/>
</dbReference>
<dbReference type="OrthoDB" id="3685015at2"/>
<dbReference type="Proteomes" id="UP000199352">
    <property type="component" value="Unassembled WGS sequence"/>
</dbReference>
<dbReference type="AlphaFoldDB" id="A0A1H9WGV2"/>
<evidence type="ECO:0000313" key="3">
    <source>
        <dbReference type="Proteomes" id="UP000199352"/>
    </source>
</evidence>
<keyword evidence="3" id="KW-1185">Reference proteome</keyword>
<reference evidence="3" key="1">
    <citation type="submission" date="2016-10" db="EMBL/GenBank/DDBJ databases">
        <authorList>
            <person name="Varghese N."/>
            <person name="Submissions S."/>
        </authorList>
    </citation>
    <scope>NUCLEOTIDE SEQUENCE [LARGE SCALE GENOMIC DNA]</scope>
    <source>
        <strain evidence="3">CGMCC 4.3525</strain>
    </source>
</reference>
<sequence length="301" mass="33745">MNTVVHTAHNVTARALGWLHANRDLGAFDDDATADLNDPDGVYKPLCELALASSLVLREGVAGTAELRAARELLEFSWRQLRRGDLLYERQLRHVLLTDPLETYAHHARGGLRHEALEQLLAQDSATDSMTEVVPNRRLAVANAHRVVGLPRDDDPQDMLRQTWLGRTPQPWALDWYTAYHMTHAVFHVTDWGALPGELPPDVAEYLRNWLPAWFEVWAEAGQWDLIGELLIVGACLPEPWCEPARWELFAGLQHADGLVPRDTEPVDDEPLRRFHDHQHTAVVAAIAGTLTTSRLLGGST</sequence>
<evidence type="ECO:0000313" key="2">
    <source>
        <dbReference type="EMBL" id="SES33130.1"/>
    </source>
</evidence>
<dbReference type="RefSeq" id="WP_089961751.1">
    <property type="nucleotide sequence ID" value="NZ_FOFR01000034.1"/>
</dbReference>
<name>A0A1H9WGV2_9PSEU</name>
<dbReference type="STRING" id="402600.SAMN05216188_1346"/>
<dbReference type="EMBL" id="FOFR01000034">
    <property type="protein sequence ID" value="SES33130.1"/>
    <property type="molecule type" value="Genomic_DNA"/>
</dbReference>
<evidence type="ECO:0000259" key="1">
    <source>
        <dbReference type="Pfam" id="PF21836"/>
    </source>
</evidence>
<proteinExistence type="predicted"/>
<dbReference type="Pfam" id="PF21836">
    <property type="entry name" value="DUF6895"/>
    <property type="match status" value="1"/>
</dbReference>
<accession>A0A1H9WGV2</accession>
<feature type="domain" description="DUF6895" evidence="1">
    <location>
        <begin position="13"/>
        <end position="289"/>
    </location>
</feature>
<gene>
    <name evidence="2" type="ORF">SAMN05216188_1346</name>
</gene>
<protein>
    <recommendedName>
        <fullName evidence="1">DUF6895 domain-containing protein</fullName>
    </recommendedName>
</protein>